<name>A0A512L5B7_9PROT</name>
<protein>
    <submittedName>
        <fullName evidence="1">Uncharacterized protein</fullName>
    </submittedName>
</protein>
<proteinExistence type="predicted"/>
<sequence>MITRKTRSAAGRHKIKASVDWQNPQDRTTGNVLAYRASRHGTLDLSKIPGDLELGTQVIASDKDYQLVNGYNTPGLNAFCRRGVQSTLIRIREIAVSLPLKHRLWILAVLAAVMAATRMSDFGTSALLPDAGVFRPDSHLRVVVGCGALADASWVWWRTRWPLSNIFRRIWAALRCIWCLPGWFSASCITAAPLQTDRESVRS</sequence>
<accession>A0A512L5B7</accession>
<keyword evidence="2" id="KW-1185">Reference proteome</keyword>
<dbReference type="Proteomes" id="UP000321337">
    <property type="component" value="Unassembled WGS sequence"/>
</dbReference>
<dbReference type="OrthoDB" id="9787530at2"/>
<comment type="caution">
    <text evidence="1">The sequence shown here is derived from an EMBL/GenBank/DDBJ whole genome shotgun (WGS) entry which is preliminary data.</text>
</comment>
<dbReference type="RefSeq" id="WP_147070966.1">
    <property type="nucleotide sequence ID" value="NZ_AP021884.1"/>
</dbReference>
<evidence type="ECO:0000313" key="1">
    <source>
        <dbReference type="EMBL" id="GEP29642.1"/>
    </source>
</evidence>
<dbReference type="EMBL" id="BKAD01000007">
    <property type="protein sequence ID" value="GEP29642.1"/>
    <property type="molecule type" value="Genomic_DNA"/>
</dbReference>
<dbReference type="AlphaFoldDB" id="A0A512L5B7"/>
<reference evidence="1 2" key="1">
    <citation type="submission" date="2019-07" db="EMBL/GenBank/DDBJ databases">
        <title>Whole genome shotgun sequence of Thiobacillus plumbophilus NBRC 107929.</title>
        <authorList>
            <person name="Hosoyama A."/>
            <person name="Uohara A."/>
            <person name="Ohji S."/>
            <person name="Ichikawa N."/>
        </authorList>
    </citation>
    <scope>NUCLEOTIDE SEQUENCE [LARGE SCALE GENOMIC DNA]</scope>
    <source>
        <strain evidence="1 2">NBRC 107929</strain>
    </source>
</reference>
<gene>
    <name evidence="1" type="ORF">TPL01_07800</name>
</gene>
<organism evidence="1 2">
    <name type="scientific">Sulfuriferula plumbiphila</name>
    <dbReference type="NCBI Taxonomy" id="171865"/>
    <lineage>
        <taxon>Bacteria</taxon>
        <taxon>Pseudomonadati</taxon>
        <taxon>Pseudomonadota</taxon>
        <taxon>Betaproteobacteria</taxon>
        <taxon>Nitrosomonadales</taxon>
        <taxon>Sulfuricellaceae</taxon>
        <taxon>Sulfuriferula</taxon>
    </lineage>
</organism>
<evidence type="ECO:0000313" key="2">
    <source>
        <dbReference type="Proteomes" id="UP000321337"/>
    </source>
</evidence>